<feature type="region of interest" description="Disordered" evidence="1">
    <location>
        <begin position="59"/>
        <end position="88"/>
    </location>
</feature>
<feature type="region of interest" description="Disordered" evidence="1">
    <location>
        <begin position="1"/>
        <end position="37"/>
    </location>
</feature>
<proteinExistence type="predicted"/>
<feature type="compositionally biased region" description="Basic and acidic residues" evidence="1">
    <location>
        <begin position="1"/>
        <end position="13"/>
    </location>
</feature>
<sequence length="88" mass="10079">MIYFIKESKKYDQSSENSSSMELENRNVSSHSHYETSRTVSFNSMPMAYDVIYAQSSSVNPARKAQIPPEDSPPSYDEALRRVKPIKN</sequence>
<evidence type="ECO:0000313" key="2">
    <source>
        <dbReference type="EMBL" id="CRL05569.1"/>
    </source>
</evidence>
<organism evidence="2 3">
    <name type="scientific">Clunio marinus</name>
    <dbReference type="NCBI Taxonomy" id="568069"/>
    <lineage>
        <taxon>Eukaryota</taxon>
        <taxon>Metazoa</taxon>
        <taxon>Ecdysozoa</taxon>
        <taxon>Arthropoda</taxon>
        <taxon>Hexapoda</taxon>
        <taxon>Insecta</taxon>
        <taxon>Pterygota</taxon>
        <taxon>Neoptera</taxon>
        <taxon>Endopterygota</taxon>
        <taxon>Diptera</taxon>
        <taxon>Nematocera</taxon>
        <taxon>Chironomoidea</taxon>
        <taxon>Chironomidae</taxon>
        <taxon>Clunio</taxon>
    </lineage>
</organism>
<dbReference type="EMBL" id="CVRI01000064">
    <property type="protein sequence ID" value="CRL05569.1"/>
    <property type="molecule type" value="Genomic_DNA"/>
</dbReference>
<name>A0A1J1J3W7_9DIPT</name>
<accession>A0A1J1J3W7</accession>
<dbReference type="Proteomes" id="UP000183832">
    <property type="component" value="Unassembled WGS sequence"/>
</dbReference>
<evidence type="ECO:0000313" key="3">
    <source>
        <dbReference type="Proteomes" id="UP000183832"/>
    </source>
</evidence>
<protein>
    <submittedName>
        <fullName evidence="2">CLUMA_CG018662, isoform A</fullName>
    </submittedName>
</protein>
<gene>
    <name evidence="2" type="ORF">CLUMA_CG018662</name>
</gene>
<keyword evidence="3" id="KW-1185">Reference proteome</keyword>
<dbReference type="AlphaFoldDB" id="A0A1J1J3W7"/>
<reference evidence="2 3" key="1">
    <citation type="submission" date="2015-04" db="EMBL/GenBank/DDBJ databases">
        <authorList>
            <person name="Syromyatnikov M.Y."/>
            <person name="Popov V.N."/>
        </authorList>
    </citation>
    <scope>NUCLEOTIDE SEQUENCE [LARGE SCALE GENOMIC DNA]</scope>
</reference>
<evidence type="ECO:0000256" key="1">
    <source>
        <dbReference type="SAM" id="MobiDB-lite"/>
    </source>
</evidence>